<feature type="region of interest" description="Disordered" evidence="1">
    <location>
        <begin position="1"/>
        <end position="40"/>
    </location>
</feature>
<accession>V6L5E8</accession>
<dbReference type="EMBL" id="AWQX01000009">
    <property type="protein sequence ID" value="EST36449.1"/>
    <property type="molecule type" value="Genomic_DNA"/>
</dbReference>
<dbReference type="HOGENOM" id="CLU_2262326_0_0_11"/>
<feature type="compositionally biased region" description="Basic and acidic residues" evidence="1">
    <location>
        <begin position="10"/>
        <end position="21"/>
    </location>
</feature>
<name>V6L5E8_STRRC</name>
<comment type="caution">
    <text evidence="2">The sequence shown here is derived from an EMBL/GenBank/DDBJ whole genome shotgun (WGS) entry which is preliminary data.</text>
</comment>
<reference evidence="2 3" key="1">
    <citation type="journal article" date="2014" name="Genome Announc.">
        <title>Draft Genome Sequence of Streptomyces roseochromogenes subsp. oscitans DS 12.976, Producer of the Aminocoumarin Antibiotic Clorobiocin.</title>
        <authorList>
            <person name="Ruckert C."/>
            <person name="Kalinowski J."/>
            <person name="Heide L."/>
            <person name="Apel A.K."/>
        </authorList>
    </citation>
    <scope>NUCLEOTIDE SEQUENCE [LARGE SCALE GENOMIC DNA]</scope>
    <source>
        <strain evidence="2 3">DS 12.976</strain>
    </source>
</reference>
<gene>
    <name evidence="2" type="ORF">M878_01835</name>
</gene>
<proteinExistence type="predicted"/>
<sequence>MFSASLTRAATRDAEPAPREQADDEVVLAPSGGGDDEVAGQRARALQQYELARVLGLWGRSRTYARKVIAEETSSTTAKRSVNWATSRRCTCPRLTPGSSLEP</sequence>
<evidence type="ECO:0000313" key="3">
    <source>
        <dbReference type="Proteomes" id="UP000017984"/>
    </source>
</evidence>
<dbReference type="Proteomes" id="UP000017984">
    <property type="component" value="Chromosome"/>
</dbReference>
<evidence type="ECO:0000313" key="2">
    <source>
        <dbReference type="EMBL" id="EST36449.1"/>
    </source>
</evidence>
<organism evidence="2 3">
    <name type="scientific">Streptomyces roseochromogenus subsp. oscitans DS 12.976</name>
    <dbReference type="NCBI Taxonomy" id="1352936"/>
    <lineage>
        <taxon>Bacteria</taxon>
        <taxon>Bacillati</taxon>
        <taxon>Actinomycetota</taxon>
        <taxon>Actinomycetes</taxon>
        <taxon>Kitasatosporales</taxon>
        <taxon>Streptomycetaceae</taxon>
        <taxon>Streptomyces</taxon>
    </lineage>
</organism>
<dbReference type="PATRIC" id="fig|1352936.5.peg.411"/>
<evidence type="ECO:0000256" key="1">
    <source>
        <dbReference type="SAM" id="MobiDB-lite"/>
    </source>
</evidence>
<dbReference type="AlphaFoldDB" id="V6L5E8"/>
<keyword evidence="3" id="KW-1185">Reference proteome</keyword>
<protein>
    <submittedName>
        <fullName evidence="2">Uncharacterized protein</fullName>
    </submittedName>
</protein>